<accession>A0AAN1ZSJ0</accession>
<dbReference type="AlphaFoldDB" id="A0AAN1ZSJ0"/>
<protein>
    <submittedName>
        <fullName evidence="1">Uncharacterized protein</fullName>
    </submittedName>
</protein>
<gene>
    <name evidence="1" type="ORF">STHERMO_0314</name>
</gene>
<reference evidence="1 2" key="1">
    <citation type="submission" date="2020-06" db="EMBL/GenBank/DDBJ databases">
        <authorList>
            <person name="Chuat V."/>
        </authorList>
    </citation>
    <scope>NUCLEOTIDE SEQUENCE [LARGE SCALE GENOMIC DNA]</scope>
    <source>
        <strain evidence="1">STH_CIRM_1046</strain>
    </source>
</reference>
<dbReference type="RefSeq" id="WP_014621144.1">
    <property type="nucleotide sequence ID" value="NZ_CAKMBF010000004.1"/>
</dbReference>
<organism evidence="1 2">
    <name type="scientific">Streptococcus thermophilus</name>
    <dbReference type="NCBI Taxonomy" id="1308"/>
    <lineage>
        <taxon>Bacteria</taxon>
        <taxon>Bacillati</taxon>
        <taxon>Bacillota</taxon>
        <taxon>Bacilli</taxon>
        <taxon>Lactobacillales</taxon>
        <taxon>Streptococcaceae</taxon>
        <taxon>Streptococcus</taxon>
    </lineage>
</organism>
<dbReference type="EMBL" id="LR822030">
    <property type="protein sequence ID" value="CAD0154174.1"/>
    <property type="molecule type" value="Genomic_DNA"/>
</dbReference>
<dbReference type="Proteomes" id="UP000509120">
    <property type="component" value="Chromosome"/>
</dbReference>
<evidence type="ECO:0000313" key="2">
    <source>
        <dbReference type="Proteomes" id="UP000509120"/>
    </source>
</evidence>
<proteinExistence type="predicted"/>
<name>A0AAN1ZSJ0_STRTR</name>
<sequence length="64" mass="7562">MLLNYFTTPLINIIYLQSKIQQAKVANNCLQEVYVVNKEEKGQLKDLSFKQLDLKGVSHRFRYQ</sequence>
<evidence type="ECO:0000313" key="1">
    <source>
        <dbReference type="EMBL" id="CAD0154174.1"/>
    </source>
</evidence>